<keyword evidence="4" id="KW-0812">Transmembrane</keyword>
<feature type="transmembrane region" description="Helical" evidence="4">
    <location>
        <begin position="250"/>
        <end position="269"/>
    </location>
</feature>
<dbReference type="PANTHER" id="PTHR43280">
    <property type="entry name" value="ARAC-FAMILY TRANSCRIPTIONAL REGULATOR"/>
    <property type="match status" value="1"/>
</dbReference>
<feature type="domain" description="HTH araC/xylS-type" evidence="6">
    <location>
        <begin position="463"/>
        <end position="567"/>
    </location>
</feature>
<feature type="chain" id="PRO_5045436500" description="HTH araC/xylS-type domain-containing protein" evidence="5">
    <location>
        <begin position="28"/>
        <end position="571"/>
    </location>
</feature>
<protein>
    <recommendedName>
        <fullName evidence="6">HTH araC/xylS-type domain-containing protein</fullName>
    </recommendedName>
</protein>
<feature type="transmembrane region" description="Helical" evidence="4">
    <location>
        <begin position="189"/>
        <end position="207"/>
    </location>
</feature>
<sequence length="571" mass="63648">MFAFARARFSFFFALLLVVGLPGAGQAASPPAPLVPVVSDTVQRPIAYHFVLTSLPANTPGDAALYLVGSFNNWQPADTQYRFRRQANGLFDLTLRTEQARLEYKVSRGSWAAIEGSGHGQVRANRVATRQQAQTGDVEVRVQSWEDLSGTFQFYSLYDLLLLFSCFQGVLLLIAIPSLQHANRAANRWLLWLLGLGAGCTLLTVVSSDRTVANVYPQLTLVPDFLWFLYGPLFYGYIRRLLFNEAPRRRQWLQLLPAALQLLVYLPYFLLDSYEFQLRLVSHETGLRAVLLTTGLVALLTNAAYWLASRRVIRAYTRQYEASVSYAQNLRYLTTVLGIQAGCLVLWGFLFGVVLASRWAMFDVYTLVARNQALIWLVFSTLPYFLGYVVLHQPEIFRLVPAPAAPIALPAGAEVAVVPVPMPLPVVAEVAGAPVQEPVPAPLPAVPRPPRPPALLDLPAAQATVAGYMRQHKPYLNPSLTIHELATGLQLPPHVLSKVINEGFGQNFFDFINAYRVDEFKQAMAAPQARQYTLLALALEVGFNSKTAFNRAFKKQTDQTPREYFSGIREE</sequence>
<dbReference type="SUPFAM" id="SSF46689">
    <property type="entry name" value="Homeodomain-like"/>
    <property type="match status" value="1"/>
</dbReference>
<feature type="transmembrane region" description="Helical" evidence="4">
    <location>
        <begin position="155"/>
        <end position="177"/>
    </location>
</feature>
<dbReference type="Pfam" id="PF12833">
    <property type="entry name" value="HTH_18"/>
    <property type="match status" value="1"/>
</dbReference>
<dbReference type="InterPro" id="IPR018060">
    <property type="entry name" value="HTH_AraC"/>
</dbReference>
<dbReference type="Gene3D" id="2.60.40.10">
    <property type="entry name" value="Immunoglobulins"/>
    <property type="match status" value="1"/>
</dbReference>
<keyword evidence="4" id="KW-1133">Transmembrane helix</keyword>
<evidence type="ECO:0000256" key="3">
    <source>
        <dbReference type="ARBA" id="ARBA00023163"/>
    </source>
</evidence>
<gene>
    <name evidence="7" type="ORF">GCM10022408_06730</name>
</gene>
<feature type="transmembrane region" description="Helical" evidence="4">
    <location>
        <begin position="329"/>
        <end position="353"/>
    </location>
</feature>
<dbReference type="PROSITE" id="PS01124">
    <property type="entry name" value="HTH_ARAC_FAMILY_2"/>
    <property type="match status" value="1"/>
</dbReference>
<feature type="transmembrane region" description="Helical" evidence="4">
    <location>
        <begin position="219"/>
        <end position="238"/>
    </location>
</feature>
<dbReference type="EMBL" id="BAABDJ010000003">
    <property type="protein sequence ID" value="GAA3998507.1"/>
    <property type="molecule type" value="Genomic_DNA"/>
</dbReference>
<organism evidence="7 8">
    <name type="scientific">Hymenobacter fastidiosus</name>
    <dbReference type="NCBI Taxonomy" id="486264"/>
    <lineage>
        <taxon>Bacteria</taxon>
        <taxon>Pseudomonadati</taxon>
        <taxon>Bacteroidota</taxon>
        <taxon>Cytophagia</taxon>
        <taxon>Cytophagales</taxon>
        <taxon>Hymenobacteraceae</taxon>
        <taxon>Hymenobacter</taxon>
    </lineage>
</organism>
<feature type="transmembrane region" description="Helical" evidence="4">
    <location>
        <begin position="373"/>
        <end position="391"/>
    </location>
</feature>
<comment type="caution">
    <text evidence="7">The sequence shown here is derived from an EMBL/GenBank/DDBJ whole genome shotgun (WGS) entry which is preliminary data.</text>
</comment>
<dbReference type="Proteomes" id="UP001500567">
    <property type="component" value="Unassembled WGS sequence"/>
</dbReference>
<keyword evidence="5" id="KW-0732">Signal</keyword>
<dbReference type="RefSeq" id="WP_345070996.1">
    <property type="nucleotide sequence ID" value="NZ_BAABDJ010000003.1"/>
</dbReference>
<dbReference type="InterPro" id="IPR009057">
    <property type="entry name" value="Homeodomain-like_sf"/>
</dbReference>
<dbReference type="SMART" id="SM00342">
    <property type="entry name" value="HTH_ARAC"/>
    <property type="match status" value="1"/>
</dbReference>
<feature type="signal peptide" evidence="5">
    <location>
        <begin position="1"/>
        <end position="27"/>
    </location>
</feature>
<keyword evidence="1" id="KW-0805">Transcription regulation</keyword>
<evidence type="ECO:0000256" key="1">
    <source>
        <dbReference type="ARBA" id="ARBA00023015"/>
    </source>
</evidence>
<evidence type="ECO:0000313" key="8">
    <source>
        <dbReference type="Proteomes" id="UP001500567"/>
    </source>
</evidence>
<evidence type="ECO:0000256" key="2">
    <source>
        <dbReference type="ARBA" id="ARBA00023125"/>
    </source>
</evidence>
<dbReference type="PANTHER" id="PTHR43280:SF29">
    <property type="entry name" value="ARAC-FAMILY TRANSCRIPTIONAL REGULATOR"/>
    <property type="match status" value="1"/>
</dbReference>
<evidence type="ECO:0000259" key="6">
    <source>
        <dbReference type="PROSITE" id="PS01124"/>
    </source>
</evidence>
<dbReference type="Gene3D" id="1.10.10.60">
    <property type="entry name" value="Homeodomain-like"/>
    <property type="match status" value="2"/>
</dbReference>
<keyword evidence="2" id="KW-0238">DNA-binding</keyword>
<reference evidence="8" key="1">
    <citation type="journal article" date="2019" name="Int. J. Syst. Evol. Microbiol.">
        <title>The Global Catalogue of Microorganisms (GCM) 10K type strain sequencing project: providing services to taxonomists for standard genome sequencing and annotation.</title>
        <authorList>
            <consortium name="The Broad Institute Genomics Platform"/>
            <consortium name="The Broad Institute Genome Sequencing Center for Infectious Disease"/>
            <person name="Wu L."/>
            <person name="Ma J."/>
        </authorList>
    </citation>
    <scope>NUCLEOTIDE SEQUENCE [LARGE SCALE GENOMIC DNA]</scope>
    <source>
        <strain evidence="8">JCM 17224</strain>
    </source>
</reference>
<proteinExistence type="predicted"/>
<feature type="transmembrane region" description="Helical" evidence="4">
    <location>
        <begin position="289"/>
        <end position="308"/>
    </location>
</feature>
<keyword evidence="8" id="KW-1185">Reference proteome</keyword>
<evidence type="ECO:0000313" key="7">
    <source>
        <dbReference type="EMBL" id="GAA3998507.1"/>
    </source>
</evidence>
<name>A0ABP7RJL6_9BACT</name>
<evidence type="ECO:0000256" key="5">
    <source>
        <dbReference type="SAM" id="SignalP"/>
    </source>
</evidence>
<keyword evidence="4" id="KW-0472">Membrane</keyword>
<evidence type="ECO:0000256" key="4">
    <source>
        <dbReference type="SAM" id="Phobius"/>
    </source>
</evidence>
<dbReference type="InterPro" id="IPR013783">
    <property type="entry name" value="Ig-like_fold"/>
</dbReference>
<accession>A0ABP7RJL6</accession>
<keyword evidence="3" id="KW-0804">Transcription</keyword>